<protein>
    <recommendedName>
        <fullName evidence="12">Magnesium transporter</fullName>
    </recommendedName>
</protein>
<evidence type="ECO:0000313" key="15">
    <source>
        <dbReference type="Proteomes" id="UP000242474"/>
    </source>
</evidence>
<evidence type="ECO:0000256" key="9">
    <source>
        <dbReference type="ARBA" id="ARBA00023065"/>
    </source>
</evidence>
<feature type="compositionally biased region" description="Polar residues" evidence="13">
    <location>
        <begin position="128"/>
        <end position="141"/>
    </location>
</feature>
<keyword evidence="9 12" id="KW-0406">Ion transport</keyword>
<dbReference type="PANTHER" id="PTHR13890">
    <property type="entry name" value="RNA SPLICING PROTEIN MRS2, MITOCHONDRIAL"/>
    <property type="match status" value="1"/>
</dbReference>
<dbReference type="InterPro" id="IPR045863">
    <property type="entry name" value="CorA_TM1_TM2"/>
</dbReference>
<keyword evidence="7" id="KW-0809">Transit peptide</keyword>
<dbReference type="Proteomes" id="UP000242474">
    <property type="component" value="Unassembled WGS sequence"/>
</dbReference>
<keyword evidence="11 12" id="KW-0472">Membrane</keyword>
<evidence type="ECO:0000256" key="6">
    <source>
        <dbReference type="ARBA" id="ARBA00022842"/>
    </source>
</evidence>
<keyword evidence="3 12" id="KW-0813">Transport</keyword>
<evidence type="ECO:0000256" key="5">
    <source>
        <dbReference type="ARBA" id="ARBA00022792"/>
    </source>
</evidence>
<feature type="transmembrane region" description="Helical" evidence="12">
    <location>
        <begin position="491"/>
        <end position="511"/>
    </location>
</feature>
<evidence type="ECO:0000313" key="14">
    <source>
        <dbReference type="EMBL" id="PIA17550.1"/>
    </source>
</evidence>
<dbReference type="GO" id="GO:0005743">
    <property type="term" value="C:mitochondrial inner membrane"/>
    <property type="evidence" value="ECO:0007669"/>
    <property type="project" value="UniProtKB-SubCell"/>
</dbReference>
<comment type="similarity">
    <text evidence="2 12">Belongs to the CorA metal ion transporter (MIT) (TC 1.A.35) family.</text>
</comment>
<keyword evidence="10" id="KW-0496">Mitochondrion</keyword>
<dbReference type="GO" id="GO:0015095">
    <property type="term" value="F:magnesium ion transmembrane transporter activity"/>
    <property type="evidence" value="ECO:0007669"/>
    <property type="project" value="TreeGrafter"/>
</dbReference>
<evidence type="ECO:0000256" key="3">
    <source>
        <dbReference type="ARBA" id="ARBA00022448"/>
    </source>
</evidence>
<dbReference type="FunFam" id="2.40.128.330:FF:000002">
    <property type="entry name" value="Inner membrane magnesium transporter mrs2"/>
    <property type="match status" value="1"/>
</dbReference>
<dbReference type="PANTHER" id="PTHR13890:SF0">
    <property type="entry name" value="MAGNESIUM TRANSPORTER MRS2 HOMOLOG, MITOCHONDRIAL"/>
    <property type="match status" value="1"/>
</dbReference>
<gene>
    <name evidence="14" type="ORF">COEREDRAFT_80534</name>
</gene>
<dbReference type="Pfam" id="PF22099">
    <property type="entry name" value="MRS2-like"/>
    <property type="match status" value="1"/>
</dbReference>
<dbReference type="STRING" id="763665.A0A2G5BEV8"/>
<feature type="region of interest" description="Disordered" evidence="13">
    <location>
        <begin position="107"/>
        <end position="175"/>
    </location>
</feature>
<proteinExistence type="inferred from homology"/>
<organism evidence="14 15">
    <name type="scientific">Coemansia reversa (strain ATCC 12441 / NRRL 1564)</name>
    <dbReference type="NCBI Taxonomy" id="763665"/>
    <lineage>
        <taxon>Eukaryota</taxon>
        <taxon>Fungi</taxon>
        <taxon>Fungi incertae sedis</taxon>
        <taxon>Zoopagomycota</taxon>
        <taxon>Kickxellomycotina</taxon>
        <taxon>Kickxellomycetes</taxon>
        <taxon>Kickxellales</taxon>
        <taxon>Kickxellaceae</taxon>
        <taxon>Coemansia</taxon>
    </lineage>
</organism>
<reference evidence="14 15" key="1">
    <citation type="journal article" date="2015" name="Genome Biol. Evol.">
        <title>Phylogenomic analyses indicate that early fungi evolved digesting cell walls of algal ancestors of land plants.</title>
        <authorList>
            <person name="Chang Y."/>
            <person name="Wang S."/>
            <person name="Sekimoto S."/>
            <person name="Aerts A.L."/>
            <person name="Choi C."/>
            <person name="Clum A."/>
            <person name="LaButti K.M."/>
            <person name="Lindquist E.A."/>
            <person name="Yee Ngan C."/>
            <person name="Ohm R.A."/>
            <person name="Salamov A.A."/>
            <person name="Grigoriev I.V."/>
            <person name="Spatafora J.W."/>
            <person name="Berbee M.L."/>
        </authorList>
    </citation>
    <scope>NUCLEOTIDE SEQUENCE [LARGE SCALE GENOMIC DNA]</scope>
    <source>
        <strain evidence="14 15">NRRL 1564</strain>
    </source>
</reference>
<name>A0A2G5BEV8_COERN</name>
<keyword evidence="4 12" id="KW-0812">Transmembrane</keyword>
<dbReference type="Gene3D" id="1.20.58.340">
    <property type="entry name" value="Magnesium transport protein CorA, transmembrane region"/>
    <property type="match status" value="2"/>
</dbReference>
<evidence type="ECO:0000256" key="4">
    <source>
        <dbReference type="ARBA" id="ARBA00022692"/>
    </source>
</evidence>
<feature type="transmembrane region" description="Helical" evidence="12">
    <location>
        <begin position="460"/>
        <end position="479"/>
    </location>
</feature>
<evidence type="ECO:0000256" key="8">
    <source>
        <dbReference type="ARBA" id="ARBA00022989"/>
    </source>
</evidence>
<dbReference type="AlphaFoldDB" id="A0A2G5BEV8"/>
<accession>A0A2G5BEV8</accession>
<evidence type="ECO:0000256" key="11">
    <source>
        <dbReference type="ARBA" id="ARBA00023136"/>
    </source>
</evidence>
<dbReference type="CDD" id="cd12823">
    <property type="entry name" value="Mrs2_Mfm1p-like"/>
    <property type="match status" value="1"/>
</dbReference>
<evidence type="ECO:0000256" key="1">
    <source>
        <dbReference type="ARBA" id="ARBA00004448"/>
    </source>
</evidence>
<evidence type="ECO:0000256" key="12">
    <source>
        <dbReference type="RuleBase" id="RU366042"/>
    </source>
</evidence>
<keyword evidence="8 12" id="KW-1133">Transmembrane helix</keyword>
<keyword evidence="6 12" id="KW-0460">Magnesium</keyword>
<evidence type="ECO:0000256" key="7">
    <source>
        <dbReference type="ARBA" id="ARBA00022946"/>
    </source>
</evidence>
<keyword evidence="5 12" id="KW-0999">Mitochondrion inner membrane</keyword>
<dbReference type="SUPFAM" id="SSF144083">
    <property type="entry name" value="Magnesium transport protein CorA, transmembrane region"/>
    <property type="match status" value="1"/>
</dbReference>
<dbReference type="InterPro" id="IPR039204">
    <property type="entry name" value="MRS2-like"/>
</dbReference>
<keyword evidence="15" id="KW-1185">Reference proteome</keyword>
<dbReference type="EMBL" id="KZ303494">
    <property type="protein sequence ID" value="PIA17550.1"/>
    <property type="molecule type" value="Genomic_DNA"/>
</dbReference>
<comment type="subcellular location">
    <subcellularLocation>
        <location evidence="1 12">Mitochondrion inner membrane</location>
        <topology evidence="1 12">Multi-pass membrane protein</topology>
    </subcellularLocation>
</comment>
<evidence type="ECO:0000256" key="10">
    <source>
        <dbReference type="ARBA" id="ARBA00023128"/>
    </source>
</evidence>
<sequence length="522" mass="58496">MRTALLDTLSSAPLAWCRFHPVSAIRIAQHSASARPRRYSLVSGLGWAKTAPCRTTGAANRLTPIKHQVQFRLFSFNMFDLLPDLESLRRGRSHKVEKAVEEGKVSQGFTLDLKHRTRPLKGAKGAGASQQRNSPRTSAAGSGSPLMQEVYRYQRSANPSTQPQPEPPDLESGSEAQPRIYQTQLTSDLTLRCTELDMHGNITVRAGEFQKSELCAQHGLQARDLRKIDSKFVNQMPAILVRKHAILVNLLHIRALIEADRIVLFDSIGTPSNYNQSILIYELQERLRSSSTRTITTDSGIAVDTESTQPFEFRALEAVLISVVSTLQSDEEVLVNLVQNLLAYLEASVDRSKLRELLQYSKRLSRFGQKVLNIRDAIEEVLEQDEDLAGMYLTQKLQATHRETDDHEEVELMMETYLKQVEEIVNHIESVSSHVRTTEDVVNIILDSQRNSLLLLEIRLTILTVALSSGTFLSGLFGMNLINSFESHPNAFIAVSAIALFSIIALTVTGLRSMRKVLRRIN</sequence>
<evidence type="ECO:0000256" key="2">
    <source>
        <dbReference type="ARBA" id="ARBA00009765"/>
    </source>
</evidence>
<evidence type="ECO:0000256" key="13">
    <source>
        <dbReference type="SAM" id="MobiDB-lite"/>
    </source>
</evidence>
<dbReference type="GO" id="GO:0045016">
    <property type="term" value="P:mitochondrial magnesium ion transmembrane transport"/>
    <property type="evidence" value="ECO:0007669"/>
    <property type="project" value="TreeGrafter"/>
</dbReference>
<dbReference type="Gene3D" id="2.40.128.330">
    <property type="match status" value="1"/>
</dbReference>
<dbReference type="OrthoDB" id="10251508at2759"/>